<proteinExistence type="predicted"/>
<dbReference type="EMBL" id="CP034662">
    <property type="protein sequence ID" value="AZQ93994.1"/>
    <property type="molecule type" value="Genomic_DNA"/>
</dbReference>
<dbReference type="CDD" id="cd06257">
    <property type="entry name" value="DnaJ"/>
    <property type="match status" value="1"/>
</dbReference>
<feature type="transmembrane region" description="Helical" evidence="3">
    <location>
        <begin position="110"/>
        <end position="129"/>
    </location>
</feature>
<feature type="compositionally biased region" description="Polar residues" evidence="2">
    <location>
        <begin position="73"/>
        <end position="91"/>
    </location>
</feature>
<keyword evidence="3" id="KW-0472">Membrane</keyword>
<dbReference type="RefSeq" id="WP_049149457.1">
    <property type="nucleotide sequence ID" value="NZ_CP034662.1"/>
</dbReference>
<dbReference type="InterPro" id="IPR001623">
    <property type="entry name" value="DnaJ_domain"/>
</dbReference>
<sequence length="374" mass="42659">MTQPTYYDILGISLSADTEIIDAAYHALTKKYKHNPNAAHRLVQIRKAYETLSDPIKRADYDSWLQMNARFSRTTPPNFGTQTTHSPIQTTDDYRPHEPPKPKKSSLTSWLVGLLIAMIAVVILAYFLVSSAGFFGHRDEPVTPLNHDTPNSSIPKLVAIEPMIPFTPDEITPEQRASYEHAHAAYLAAVNRINAVWNNLPKTIQDELRDEQRSINSTREEVCKAQAASQYSHPMDIDTARYQCEVPRLDERTETLRIYAANVADQPTLFYDPSYPNQPTYSDHSNHLEGYTPSEAHALYDDAVAHINAVWDELSDETQSLLRDEQRAINADRERHCQVNAQNTYNNRHDQTVARYLCEVALLYERAEELALYD</sequence>
<evidence type="ECO:0000256" key="2">
    <source>
        <dbReference type="SAM" id="MobiDB-lite"/>
    </source>
</evidence>
<dbReference type="AlphaFoldDB" id="A0A3S9QH01"/>
<name>A0A3S9QH01_MORCA</name>
<dbReference type="Proteomes" id="UP000280228">
    <property type="component" value="Chromosome"/>
</dbReference>
<dbReference type="GO" id="GO:0051787">
    <property type="term" value="F:misfolded protein binding"/>
    <property type="evidence" value="ECO:0007669"/>
    <property type="project" value="TreeGrafter"/>
</dbReference>
<organism evidence="5 6">
    <name type="scientific">Moraxella catarrhalis</name>
    <name type="common">Branhamella catarrhalis</name>
    <dbReference type="NCBI Taxonomy" id="480"/>
    <lineage>
        <taxon>Bacteria</taxon>
        <taxon>Pseudomonadati</taxon>
        <taxon>Pseudomonadota</taxon>
        <taxon>Gammaproteobacteria</taxon>
        <taxon>Moraxellales</taxon>
        <taxon>Moraxellaceae</taxon>
        <taxon>Moraxella</taxon>
    </lineage>
</organism>
<dbReference type="Pfam" id="PF00226">
    <property type="entry name" value="DnaJ"/>
    <property type="match status" value="1"/>
</dbReference>
<accession>A0A3S9QH01</accession>
<feature type="compositionally biased region" description="Basic and acidic residues" evidence="2">
    <location>
        <begin position="92"/>
        <end position="101"/>
    </location>
</feature>
<feature type="region of interest" description="Disordered" evidence="2">
    <location>
        <begin position="73"/>
        <end position="103"/>
    </location>
</feature>
<evidence type="ECO:0000256" key="3">
    <source>
        <dbReference type="SAM" id="Phobius"/>
    </source>
</evidence>
<keyword evidence="1" id="KW-0143">Chaperone</keyword>
<dbReference type="Gene3D" id="1.10.287.110">
    <property type="entry name" value="DnaJ domain"/>
    <property type="match status" value="1"/>
</dbReference>
<gene>
    <name evidence="5" type="ORF">EJK53_0094</name>
</gene>
<dbReference type="PANTHER" id="PTHR44360:SF1">
    <property type="entry name" value="DNAJ HOMOLOG SUBFAMILY B MEMBER 9"/>
    <property type="match status" value="1"/>
</dbReference>
<keyword evidence="3" id="KW-1133">Transmembrane helix</keyword>
<evidence type="ECO:0000256" key="1">
    <source>
        <dbReference type="ARBA" id="ARBA00023186"/>
    </source>
</evidence>
<keyword evidence="3" id="KW-0812">Transmembrane</keyword>
<dbReference type="SUPFAM" id="SSF46565">
    <property type="entry name" value="Chaperone J-domain"/>
    <property type="match status" value="1"/>
</dbReference>
<dbReference type="PROSITE" id="PS50076">
    <property type="entry name" value="DNAJ_2"/>
    <property type="match status" value="1"/>
</dbReference>
<evidence type="ECO:0000313" key="5">
    <source>
        <dbReference type="EMBL" id="AZQ93994.1"/>
    </source>
</evidence>
<dbReference type="PRINTS" id="PR00625">
    <property type="entry name" value="JDOMAIN"/>
</dbReference>
<protein>
    <recommendedName>
        <fullName evidence="4">J domain-containing protein</fullName>
    </recommendedName>
</protein>
<evidence type="ECO:0000313" key="6">
    <source>
        <dbReference type="Proteomes" id="UP000280228"/>
    </source>
</evidence>
<feature type="domain" description="J" evidence="4">
    <location>
        <begin position="5"/>
        <end position="65"/>
    </location>
</feature>
<reference evidence="5 6" key="1">
    <citation type="submission" date="2018-12" db="EMBL/GenBank/DDBJ databases">
        <title>Persistence of Moraxella catarrhalis in Chronic Obstructive Pulmonary Disease and Regulation of the Hag/MID Adhesin.</title>
        <authorList>
            <person name="Murphy T."/>
            <person name="Zhao X."/>
            <person name="Vyas G."/>
            <person name="Aluvathingal J."/>
            <person name="Nadendla S."/>
            <person name="Tallon L."/>
            <person name="Tettelin H."/>
        </authorList>
    </citation>
    <scope>NUCLEOTIDE SEQUENCE [LARGE SCALE GENOMIC DNA]</scope>
    <source>
        <strain evidence="5 6">46P58B1</strain>
    </source>
</reference>
<evidence type="ECO:0000259" key="4">
    <source>
        <dbReference type="PROSITE" id="PS50076"/>
    </source>
</evidence>
<dbReference type="PANTHER" id="PTHR44360">
    <property type="entry name" value="DNAJ HOMOLOG SUBFAMILY B MEMBER 9"/>
    <property type="match status" value="1"/>
</dbReference>
<dbReference type="GO" id="GO:0051087">
    <property type="term" value="F:protein-folding chaperone binding"/>
    <property type="evidence" value="ECO:0007669"/>
    <property type="project" value="TreeGrafter"/>
</dbReference>
<dbReference type="GO" id="GO:0036503">
    <property type="term" value="P:ERAD pathway"/>
    <property type="evidence" value="ECO:0007669"/>
    <property type="project" value="TreeGrafter"/>
</dbReference>
<dbReference type="SMART" id="SM00271">
    <property type="entry name" value="DnaJ"/>
    <property type="match status" value="1"/>
</dbReference>
<dbReference type="InterPro" id="IPR051948">
    <property type="entry name" value="Hsp70_co-chaperone_J-domain"/>
</dbReference>
<dbReference type="InterPro" id="IPR036869">
    <property type="entry name" value="J_dom_sf"/>
</dbReference>